<feature type="region of interest" description="Disordered" evidence="2">
    <location>
        <begin position="290"/>
        <end position="313"/>
    </location>
</feature>
<protein>
    <submittedName>
        <fullName evidence="3">Uncharacterized protein</fullName>
    </submittedName>
</protein>
<evidence type="ECO:0000256" key="1">
    <source>
        <dbReference type="SAM" id="Coils"/>
    </source>
</evidence>
<comment type="caution">
    <text evidence="3">The sequence shown here is derived from an EMBL/GenBank/DDBJ whole genome shotgun (WGS) entry which is preliminary data.</text>
</comment>
<sequence length="853" mass="95185">AGGWCCAGGAGGWCCGWGWGLVLKLGAGAVCCAAGWGLVLWGLGAGGWCCAGGWGLVLKLEAVCCAGAGGWGLGQVLTAPSSPAAPRWIREGQRRGGKGGGRTEERGRGRGQDRGKEDRARGAEESRRRYTAEEPRRHYTAEEPRRRYIAEEPRRRYTAEEPRRRYTAEEPRRRYTAEEPRRRYTAEEPRRRYTAKEPRRRYTAEELRRRYTAEEQAPRGRSCSLLTRSMSKLSRQSGPMSKLSRQSGPMCKLSRQSGPMSKLSRQIGPMSKLSRQSGSMYKLSHWTGPMSKLSRQSGPMSKLSRQSGPMSKLSRWTGPMSNSHAGVFPCVSGDVHLCRPLPVIAHTVQPSLAHRLTLTQPPYLTVILLDQTQGLMISEAQSMKQTQTWLLFLSCMDPSVEWSPAVFRMNPDSEPTLGDELPVLGSGSCLDSLDQLPLCHMPDPYGSGQQRALQIPRQEAEGGCQREQSVQVLPNAREPVLVPESHGGAPCWPGLGLVTLNRAGTFVRRDCETDPQTVETAINTEPCWEAEMHAVEERSMQLALQYELLLKKQETEQLQHDGRIKQLEQQRDDRKHQHQVSHSPTAQTEHSRHVEMGWSLQQAACDITGGGAYSRQPVISQGVELTAGSLGWSLQQAACDSMGGGAYSRQPMISQGALIDKMESLQVKLKLNCCKTTRKNFNNRKQELTKEKEQLEEERNRLKRDLEEAEKRLTALIEEQCQENCVPVAHSTHQLCPCSTQHSPAVSLRLSWERELTELQREAERLRTDAEESSQAALRDEVCVCLSLSLSVFPFLTSHILALETQREVSISLVEDWIAEAERYLNTLRYCLSACLTNPNPQHTPVLSVCLPN</sequence>
<feature type="coiled-coil region" evidence="1">
    <location>
        <begin position="749"/>
        <end position="776"/>
    </location>
</feature>
<feature type="coiled-coil region" evidence="1">
    <location>
        <begin position="671"/>
        <end position="723"/>
    </location>
</feature>
<feature type="region of interest" description="Disordered" evidence="2">
    <location>
        <begin position="568"/>
        <end position="592"/>
    </location>
</feature>
<feature type="region of interest" description="Disordered" evidence="2">
    <location>
        <begin position="80"/>
        <end position="205"/>
    </location>
</feature>
<feature type="compositionally biased region" description="Polar residues" evidence="2">
    <location>
        <begin position="293"/>
        <end position="309"/>
    </location>
</feature>
<dbReference type="GO" id="GO:0004842">
    <property type="term" value="F:ubiquitin-protein transferase activity"/>
    <property type="evidence" value="ECO:0007669"/>
    <property type="project" value="TreeGrafter"/>
</dbReference>
<accession>A0A8T2MTG6</accession>
<feature type="compositionally biased region" description="Basic and acidic residues" evidence="2">
    <location>
        <begin position="101"/>
        <end position="205"/>
    </location>
</feature>
<dbReference type="EMBL" id="JAFBMS010001342">
    <property type="protein sequence ID" value="KAG9329251.1"/>
    <property type="molecule type" value="Genomic_DNA"/>
</dbReference>
<name>A0A8T2MTG6_9TELE</name>
<keyword evidence="4" id="KW-1185">Reference proteome</keyword>
<feature type="non-terminal residue" evidence="3">
    <location>
        <position position="853"/>
    </location>
</feature>
<feature type="region of interest" description="Disordered" evidence="2">
    <location>
        <begin position="231"/>
        <end position="275"/>
    </location>
</feature>
<reference evidence="3" key="1">
    <citation type="thesis" date="2021" institute="BYU ScholarsArchive" country="Provo, UT, USA">
        <title>Applications of and Algorithms for Genome Assembly and Genomic Analyses with an Emphasis on Marine Teleosts.</title>
        <authorList>
            <person name="Pickett B.D."/>
        </authorList>
    </citation>
    <scope>NUCLEOTIDE SEQUENCE</scope>
    <source>
        <strain evidence="3">HI-2016</strain>
    </source>
</reference>
<gene>
    <name evidence="3" type="ORF">JZ751_006390</name>
</gene>
<evidence type="ECO:0000313" key="4">
    <source>
        <dbReference type="Proteomes" id="UP000824540"/>
    </source>
</evidence>
<organism evidence="3 4">
    <name type="scientific">Albula glossodonta</name>
    <name type="common">roundjaw bonefish</name>
    <dbReference type="NCBI Taxonomy" id="121402"/>
    <lineage>
        <taxon>Eukaryota</taxon>
        <taxon>Metazoa</taxon>
        <taxon>Chordata</taxon>
        <taxon>Craniata</taxon>
        <taxon>Vertebrata</taxon>
        <taxon>Euteleostomi</taxon>
        <taxon>Actinopterygii</taxon>
        <taxon>Neopterygii</taxon>
        <taxon>Teleostei</taxon>
        <taxon>Albuliformes</taxon>
        <taxon>Albulidae</taxon>
        <taxon>Albula</taxon>
    </lineage>
</organism>
<dbReference type="PANTHER" id="PTHR15727:SF3">
    <property type="entry name" value="RING FINGER PROTEIN 214"/>
    <property type="match status" value="1"/>
</dbReference>
<dbReference type="OrthoDB" id="9907024at2759"/>
<feature type="compositionally biased region" description="Polar residues" evidence="2">
    <location>
        <begin position="231"/>
        <end position="247"/>
    </location>
</feature>
<proteinExistence type="predicted"/>
<evidence type="ECO:0000256" key="2">
    <source>
        <dbReference type="SAM" id="MobiDB-lite"/>
    </source>
</evidence>
<dbReference type="PANTHER" id="PTHR15727">
    <property type="entry name" value="RING FINGER PROTEIN 214"/>
    <property type="match status" value="1"/>
</dbReference>
<dbReference type="Proteomes" id="UP000824540">
    <property type="component" value="Unassembled WGS sequence"/>
</dbReference>
<dbReference type="AlphaFoldDB" id="A0A8T2MTG6"/>
<keyword evidence="1" id="KW-0175">Coiled coil</keyword>
<evidence type="ECO:0000313" key="3">
    <source>
        <dbReference type="EMBL" id="KAG9329251.1"/>
    </source>
</evidence>